<dbReference type="SUPFAM" id="SSF47986">
    <property type="entry name" value="DEATH domain"/>
    <property type="match status" value="1"/>
</dbReference>
<dbReference type="GeneID" id="101951903"/>
<dbReference type="Pfam" id="PF25683">
    <property type="entry name" value="URGCP_GTPase"/>
    <property type="match status" value="1"/>
</dbReference>
<dbReference type="CDD" id="cd08321">
    <property type="entry name" value="Pyrin_ASC-like"/>
    <property type="match status" value="1"/>
</dbReference>
<comment type="similarity">
    <text evidence="1">Belongs to the TRAFAC class dynamin-like GTPase superfamily. Very large inducible GTPase (VLIG) family.</text>
</comment>
<evidence type="ECO:0000313" key="4">
    <source>
        <dbReference type="Ensembl" id="ENSCPBP00000018118.1"/>
    </source>
</evidence>
<evidence type="ECO:0000256" key="3">
    <source>
        <dbReference type="SAM" id="MobiDB-lite"/>
    </source>
</evidence>
<dbReference type="Pfam" id="PF25496">
    <property type="entry name" value="URGCP"/>
    <property type="match status" value="1"/>
</dbReference>
<dbReference type="Gene3D" id="3.40.50.300">
    <property type="entry name" value="P-loop containing nucleotide triphosphate hydrolases"/>
    <property type="match status" value="1"/>
</dbReference>
<feature type="region of interest" description="Disordered" evidence="3">
    <location>
        <begin position="184"/>
        <end position="206"/>
    </location>
</feature>
<name>A0A8C3HHD0_CHRPI</name>
<dbReference type="InterPro" id="IPR011029">
    <property type="entry name" value="DEATH-like_dom_sf"/>
</dbReference>
<evidence type="ECO:0000313" key="5">
    <source>
        <dbReference type="Proteomes" id="UP000694380"/>
    </source>
</evidence>
<dbReference type="Ensembl" id="ENSCPBT00000021404.1">
    <property type="protein sequence ID" value="ENSCPBP00000018118.1"/>
    <property type="gene ID" value="ENSCPBG00000013239.1"/>
</dbReference>
<dbReference type="SMART" id="SM01289">
    <property type="entry name" value="PYRIN"/>
    <property type="match status" value="1"/>
</dbReference>
<dbReference type="Pfam" id="PF02758">
    <property type="entry name" value="PYRIN"/>
    <property type="match status" value="1"/>
</dbReference>
<reference evidence="4" key="1">
    <citation type="submission" date="2025-08" db="UniProtKB">
        <authorList>
            <consortium name="Ensembl"/>
        </authorList>
    </citation>
    <scope>IDENTIFICATION</scope>
</reference>
<dbReference type="GO" id="GO:0005525">
    <property type="term" value="F:GTP binding"/>
    <property type="evidence" value="ECO:0007669"/>
    <property type="project" value="InterPro"/>
</dbReference>
<dbReference type="GeneTree" id="ENSGT00940000154390"/>
<accession>A0A8C3HHD0</accession>
<dbReference type="PROSITE" id="PS50824">
    <property type="entry name" value="DAPIN"/>
    <property type="match status" value="1"/>
</dbReference>
<sequence length="1684" mass="193794">MAKTLRDHLLLTLEDLGEDELKKFKFKLHEMPLKEGYEHIGRGTLKKVDVIDLTDKLISCYEGYYAVEVTVEALKSINERDLAEKLAKATGNDALNSKQESDTQQGPELEEKDLFKERRRALQDLLSKLKMEKHRSTKLGLRELQEINPESLQNWTPRALGDLPWHFLRKVIALNGTARNTSFGQGASADKASSDDNGGQGDGGNVLHYSNMDGRASLHPLDVLCAVLLCSDSFLQQEILSKMSMCQFALPLLLPALDTPKCTLMLWAMRDIVRKWRPHSLAESRGFREESLVLTAMPTISFVRMGSCNFSKSKLLNEVLSPSQQHHDFFIHRDMESGNVPREIADGLVEISWYFPAGNEDSDLFPEPVAVTNLRGDIESHWLQFSFLTEISSAVFIVTESISERQYTLLSSLQGSATKYYFILNYESGKQSETQEFLNKLAPVLKLSKQHVLEKEIGTKKEEFMEKLCSAIGSIMNDHHKDMNMEGMAVTARELGIHLDEDCEECQRAKNRVKEITAEIKDIGNYKRQTLQLQGDLWKSLSNVEREMCRLKGQGDVPTEEYKSRLKEKLLELRTQQNKCDLTDGLTKFISGIGTLSQMEIRYFLKCMKFNLDGIAKGNRPNLQPNEQKLPELDESISASSLGVEHFLRELGQFYEAEHSMVKEGKMGKIQRKFIHFPRLAADLMLEGFPMELIDGDVSNIPLQWVTDVLTELHAKLGGKSKMLVLTVLGGQSTGKSTLLNTMFGLQFAVSGGRCTQGAFMSLIKVAENFQQELGCDFILVIDTEGLKAPELAKLEDSYQHDNELATLVIGLSDITIVNLAMENATKMQDVLQIVVHAFLRMEETEHMPICQFVHQNVNDVAAYEQNMRDKKYLVEQLNEMTVAAAKMEKLQKEITVSDIMDHDPEKHNWYIPSQWHGDPPMAPVNTGYSESVWGLKKCLFEFVRQHSLNTIPKDIPQFIEWVKSLWNALKHDDFLFSFRNPFTTEAYTKIAAKSVGWEWEFRKEMKLWVTEKQTFFQNQPPAKLDACVLTNLTSETQQKVSCESHRIWERIQSAAVKQSVRDKNMGDFVRHSRPFAHHSSSYSRAICSNLVTASKGWRKKNTIQAMCIKTIEGEMDMLLEDCKMRENKADNKELEMEFEEMWSETVSKIRLGCMDERQIYQDIELLLREDLAKQGNPSSLKLQEYSNLLNYGTKSFIMKKEYLDLPWIKTLNEWFTQECWHKTEELVKSLMEQCKDYIRNIADGEVDYDEIYSRNLLRMINERLQEADVQELHTSACFKVDLKLHILGEVVPLLEKMQASFIKENDPELFLEKLKPQYLSTFKDLYLGKDSCQTRARDFCHWCLKPALVDYVNNRLGLKIVDDILNSGQYDEYTNRSLFQFTVLKKLLKYENFDTYILYINNYERFVKIWVEGHLLDRYSQTARLRHLEKEILSSVIKQVRTALESLRDKSTSTVCDFLDTFCGELQKDLVISKDHLAVVRFKNTANAAQFSAHVQAILPELEKETLAEFEELKFESKLSNLSVKPQDEIFNCVFGCGKQCPFCKVPCEAGCMDHTEHFATVHRPQGLGQCKNKRTGMLEYSLCSSDVVSNAVFRNSETEEKFHPYKDYRRYYPEWRIQPDPSIDSSDYWKFVFNRFSYKFAKKYKAKPANLPQGWKKITKEQALESLEEAFNIKQKTSSESF</sequence>
<proteinExistence type="inferred from homology"/>
<dbReference type="PANTHER" id="PTHR14819">
    <property type="entry name" value="GTP-BINDING"/>
    <property type="match status" value="1"/>
</dbReference>
<dbReference type="InterPro" id="IPR004020">
    <property type="entry name" value="DAPIN"/>
</dbReference>
<evidence type="ECO:0000256" key="2">
    <source>
        <dbReference type="SAM" id="Coils"/>
    </source>
</evidence>
<dbReference type="InterPro" id="IPR027417">
    <property type="entry name" value="P-loop_NTPase"/>
</dbReference>
<dbReference type="SUPFAM" id="SSF52540">
    <property type="entry name" value="P-loop containing nucleoside triphosphate hydrolases"/>
    <property type="match status" value="1"/>
</dbReference>
<dbReference type="InterPro" id="IPR030383">
    <property type="entry name" value="G_VLIG_dom"/>
</dbReference>
<dbReference type="KEGG" id="cpic:101951903"/>
<dbReference type="InterPro" id="IPR058641">
    <property type="entry name" value="GVIN1_dom"/>
</dbReference>
<evidence type="ECO:0000256" key="1">
    <source>
        <dbReference type="ARBA" id="ARBA00006828"/>
    </source>
</evidence>
<reference evidence="4" key="2">
    <citation type="submission" date="2025-09" db="UniProtKB">
        <authorList>
            <consortium name="Ensembl"/>
        </authorList>
    </citation>
    <scope>IDENTIFICATION</scope>
</reference>
<dbReference type="InterPro" id="IPR052986">
    <property type="entry name" value="VLIG_GTPase"/>
</dbReference>
<dbReference type="PROSITE" id="PS51717">
    <property type="entry name" value="G_VLIG"/>
    <property type="match status" value="1"/>
</dbReference>
<dbReference type="Gene3D" id="1.10.533.10">
    <property type="entry name" value="Death Domain, Fas"/>
    <property type="match status" value="1"/>
</dbReference>
<keyword evidence="5" id="KW-1185">Reference proteome</keyword>
<dbReference type="Proteomes" id="UP000694380">
    <property type="component" value="Unplaced"/>
</dbReference>
<feature type="coiled-coil region" evidence="2">
    <location>
        <begin position="861"/>
        <end position="894"/>
    </location>
</feature>
<dbReference type="OrthoDB" id="1597724at2759"/>
<protein>
    <submittedName>
        <fullName evidence="4">Uncharacterized protein</fullName>
    </submittedName>
</protein>
<gene>
    <name evidence="4" type="primary">LOC101951903</name>
</gene>
<dbReference type="PANTHER" id="PTHR14819:SF9">
    <property type="entry name" value="UP-REGULATOR OF CELL PROLIFERATION-LIKE"/>
    <property type="match status" value="1"/>
</dbReference>
<dbReference type="OMA" id="SCESHRI"/>
<dbReference type="InterPro" id="IPR057365">
    <property type="entry name" value="URGCP"/>
</dbReference>
<dbReference type="Pfam" id="PF25974">
    <property type="entry name" value="URGCP_9th"/>
    <property type="match status" value="1"/>
</dbReference>
<keyword evidence="2" id="KW-0175">Coiled coil</keyword>
<organism evidence="4 5">
    <name type="scientific">Chrysemys picta bellii</name>
    <name type="common">Western painted turtle</name>
    <name type="synonym">Emys bellii</name>
    <dbReference type="NCBI Taxonomy" id="8478"/>
    <lineage>
        <taxon>Eukaryota</taxon>
        <taxon>Metazoa</taxon>
        <taxon>Chordata</taxon>
        <taxon>Craniata</taxon>
        <taxon>Vertebrata</taxon>
        <taxon>Euteleostomi</taxon>
        <taxon>Archelosauria</taxon>
        <taxon>Testudinata</taxon>
        <taxon>Testudines</taxon>
        <taxon>Cryptodira</taxon>
        <taxon>Durocryptodira</taxon>
        <taxon>Testudinoidea</taxon>
        <taxon>Emydidae</taxon>
        <taxon>Chrysemys</taxon>
    </lineage>
</organism>
<feature type="compositionally biased region" description="Polar residues" evidence="3">
    <location>
        <begin position="93"/>
        <end position="106"/>
    </location>
</feature>
<feature type="region of interest" description="Disordered" evidence="3">
    <location>
        <begin position="91"/>
        <end position="114"/>
    </location>
</feature>